<evidence type="ECO:0000313" key="1">
    <source>
        <dbReference type="EMBL" id="MCF0063855.1"/>
    </source>
</evidence>
<organism evidence="1 2">
    <name type="scientific">Dyadobacter chenwenxiniae</name>
    <dbReference type="NCBI Taxonomy" id="2906456"/>
    <lineage>
        <taxon>Bacteria</taxon>
        <taxon>Pseudomonadati</taxon>
        <taxon>Bacteroidota</taxon>
        <taxon>Cytophagia</taxon>
        <taxon>Cytophagales</taxon>
        <taxon>Spirosomataceae</taxon>
        <taxon>Dyadobacter</taxon>
    </lineage>
</organism>
<name>A0A9X1PMI0_9BACT</name>
<accession>A0A9X1PMI0</accession>
<protein>
    <submittedName>
        <fullName evidence="1">Uncharacterized protein</fullName>
    </submittedName>
</protein>
<reference evidence="1" key="1">
    <citation type="submission" date="2021-12" db="EMBL/GenBank/DDBJ databases">
        <title>Novel species in genus Dyadobacter.</title>
        <authorList>
            <person name="Ma C."/>
        </authorList>
    </citation>
    <scope>NUCLEOTIDE SEQUENCE</scope>
    <source>
        <strain evidence="1">LJ419</strain>
    </source>
</reference>
<proteinExistence type="predicted"/>
<dbReference type="RefSeq" id="WP_234656772.1">
    <property type="nucleotide sequence ID" value="NZ_JAJTTC010000006.1"/>
</dbReference>
<evidence type="ECO:0000313" key="2">
    <source>
        <dbReference type="Proteomes" id="UP001139000"/>
    </source>
</evidence>
<dbReference type="Proteomes" id="UP001139000">
    <property type="component" value="Unassembled WGS sequence"/>
</dbReference>
<keyword evidence="2" id="KW-1185">Reference proteome</keyword>
<feature type="non-terminal residue" evidence="1">
    <location>
        <position position="1"/>
    </location>
</feature>
<sequence>VKPRTADDTWIKPGKVGSRHNTIKYERPSQKDGLFLCPLTSVYLFPSGAEKLSRVKSKTCGAYRIYIGWCF</sequence>
<gene>
    <name evidence="1" type="ORF">LXM26_20235</name>
</gene>
<comment type="caution">
    <text evidence="1">The sequence shown here is derived from an EMBL/GenBank/DDBJ whole genome shotgun (WGS) entry which is preliminary data.</text>
</comment>
<dbReference type="EMBL" id="JAJTTC010000006">
    <property type="protein sequence ID" value="MCF0063855.1"/>
    <property type="molecule type" value="Genomic_DNA"/>
</dbReference>
<dbReference type="AlphaFoldDB" id="A0A9X1PMI0"/>